<dbReference type="EMBL" id="VSSQ01061277">
    <property type="protein sequence ID" value="MPN14639.1"/>
    <property type="molecule type" value="Genomic_DNA"/>
</dbReference>
<protein>
    <submittedName>
        <fullName evidence="1">Uncharacterized protein</fullName>
    </submittedName>
</protein>
<organism evidence="1">
    <name type="scientific">bioreactor metagenome</name>
    <dbReference type="NCBI Taxonomy" id="1076179"/>
    <lineage>
        <taxon>unclassified sequences</taxon>
        <taxon>metagenomes</taxon>
        <taxon>ecological metagenomes</taxon>
    </lineage>
</organism>
<sequence length="155" mass="16628">MADGLLAAEDGRIVIEEVFNDGREDVLTSVLLHQVIPEIPIELTRDILHLQGAGRQCVVNFAVRFPHVKDRQSRNGAAVGRLSAALRVEDGVGEGHGKAALYFLNAGDVGDACTDIGIVVAESVCRHDITSRILIIDVGPAQSVSETFLSRMRSA</sequence>
<comment type="caution">
    <text evidence="1">The sequence shown here is derived from an EMBL/GenBank/DDBJ whole genome shotgun (WGS) entry which is preliminary data.</text>
</comment>
<dbReference type="AlphaFoldDB" id="A0A645FMS2"/>
<name>A0A645FMS2_9ZZZZ</name>
<reference evidence="1" key="1">
    <citation type="submission" date="2019-08" db="EMBL/GenBank/DDBJ databases">
        <authorList>
            <person name="Kucharzyk K."/>
            <person name="Murdoch R.W."/>
            <person name="Higgins S."/>
            <person name="Loffler F."/>
        </authorList>
    </citation>
    <scope>NUCLEOTIDE SEQUENCE</scope>
</reference>
<proteinExistence type="predicted"/>
<gene>
    <name evidence="1" type="ORF">SDC9_161966</name>
</gene>
<evidence type="ECO:0000313" key="1">
    <source>
        <dbReference type="EMBL" id="MPN14639.1"/>
    </source>
</evidence>
<accession>A0A645FMS2</accession>